<dbReference type="Pfam" id="PF12682">
    <property type="entry name" value="Flavodoxin_4"/>
    <property type="match status" value="1"/>
</dbReference>
<reference evidence="2 3" key="1">
    <citation type="submission" date="2021-11" db="EMBL/GenBank/DDBJ databases">
        <title>Lacrimispora sp. nov. NSJ-141 isolated from human feces.</title>
        <authorList>
            <person name="Abdugheni R."/>
        </authorList>
    </citation>
    <scope>NUCLEOTIDE SEQUENCE [LARGE SCALE GENOMIC DNA]</scope>
    <source>
        <strain evidence="2 3">NSJ-141</strain>
    </source>
</reference>
<dbReference type="RefSeq" id="WP_231061496.1">
    <property type="nucleotide sequence ID" value="NZ_JAJNOR010000001.1"/>
</dbReference>
<evidence type="ECO:0000259" key="1">
    <source>
        <dbReference type="Pfam" id="PF12682"/>
    </source>
</evidence>
<evidence type="ECO:0000313" key="3">
    <source>
        <dbReference type="Proteomes" id="UP001299265"/>
    </source>
</evidence>
<proteinExistence type="predicted"/>
<protein>
    <submittedName>
        <fullName evidence="2">Flavodoxin</fullName>
    </submittedName>
</protein>
<dbReference type="EMBL" id="JAJNOR010000001">
    <property type="protein sequence ID" value="MCD2491571.1"/>
    <property type="molecule type" value="Genomic_DNA"/>
</dbReference>
<evidence type="ECO:0000313" key="2">
    <source>
        <dbReference type="EMBL" id="MCD2491571.1"/>
    </source>
</evidence>
<dbReference type="PANTHER" id="PTHR39201:SF1">
    <property type="entry name" value="FLAVODOXIN-LIKE DOMAIN-CONTAINING PROTEIN"/>
    <property type="match status" value="1"/>
</dbReference>
<dbReference type="Proteomes" id="UP001299265">
    <property type="component" value="Unassembled WGS sequence"/>
</dbReference>
<feature type="domain" description="Flavodoxin-like" evidence="1">
    <location>
        <begin position="3"/>
        <end position="155"/>
    </location>
</feature>
<keyword evidence="3" id="KW-1185">Reference proteome</keyword>
<sequence>MSKILVAYFSASGVTAGLAKRLASAVDGDLHEIVPEKPYTAADLDWMNKKSRSSIEMNDKSFRPAIANKVPDMGKYDVLYIGFPIWWYIAPTIINTFLETYDLEGKTVIPFATSGSSGMGETNAELKVSCPGAVLKEGKRFNADADVAELKKWADSFRL</sequence>
<dbReference type="Gene3D" id="3.40.50.360">
    <property type="match status" value="1"/>
</dbReference>
<dbReference type="InterPro" id="IPR029039">
    <property type="entry name" value="Flavoprotein-like_sf"/>
</dbReference>
<dbReference type="InterPro" id="IPR008254">
    <property type="entry name" value="Flavodoxin/NO_synth"/>
</dbReference>
<dbReference type="GO" id="GO:0010181">
    <property type="term" value="F:FMN binding"/>
    <property type="evidence" value="ECO:0007669"/>
    <property type="project" value="InterPro"/>
</dbReference>
<dbReference type="GO" id="GO:0016651">
    <property type="term" value="F:oxidoreductase activity, acting on NAD(P)H"/>
    <property type="evidence" value="ECO:0007669"/>
    <property type="project" value="UniProtKB-ARBA"/>
</dbReference>
<organism evidence="2 3">
    <name type="scientific">Lientehia hominis</name>
    <dbReference type="NCBI Taxonomy" id="2897778"/>
    <lineage>
        <taxon>Bacteria</taxon>
        <taxon>Bacillati</taxon>
        <taxon>Bacillota</taxon>
        <taxon>Clostridia</taxon>
        <taxon>Lachnospirales</taxon>
        <taxon>Lachnospiraceae</taxon>
        <taxon>Lientehia</taxon>
    </lineage>
</organism>
<gene>
    <name evidence="2" type="ORF">LQE92_02875</name>
</gene>
<dbReference type="AlphaFoldDB" id="A0AAP2RGN1"/>
<dbReference type="NCBIfam" id="NF005501">
    <property type="entry name" value="PRK07116.1"/>
    <property type="match status" value="1"/>
</dbReference>
<accession>A0AAP2RGN1</accession>
<dbReference type="SUPFAM" id="SSF52218">
    <property type="entry name" value="Flavoproteins"/>
    <property type="match status" value="1"/>
</dbReference>
<comment type="caution">
    <text evidence="2">The sequence shown here is derived from an EMBL/GenBank/DDBJ whole genome shotgun (WGS) entry which is preliminary data.</text>
</comment>
<dbReference type="PANTHER" id="PTHR39201">
    <property type="entry name" value="EXPORTED PROTEIN-RELATED"/>
    <property type="match status" value="1"/>
</dbReference>
<name>A0AAP2RGN1_9FIRM</name>